<dbReference type="AlphaFoldDB" id="A0A916S8L4"/>
<gene>
    <name evidence="2" type="ORF">GCM10011496_07310</name>
</gene>
<dbReference type="EMBL" id="BMIG01000002">
    <property type="protein sequence ID" value="GGA89073.1"/>
    <property type="molecule type" value="Genomic_DNA"/>
</dbReference>
<keyword evidence="1" id="KW-0175">Coiled coil</keyword>
<proteinExistence type="predicted"/>
<sequence>MPQQQSSSSSSTVPTPLERALDQNEAVKETVEQSANELFVINTVLKQEFPNQVQSDDVAQALRKSDELETKIQESAEDLAQVNRVLEQEIGERAELERELARTKAALAKAKAETAD</sequence>
<comment type="caution">
    <text evidence="2">The sequence shown here is derived from an EMBL/GenBank/DDBJ whole genome shotgun (WGS) entry which is preliminary data.</text>
</comment>
<protein>
    <submittedName>
        <fullName evidence="2">Uncharacterized protein</fullName>
    </submittedName>
</protein>
<evidence type="ECO:0000313" key="2">
    <source>
        <dbReference type="EMBL" id="GGA89073.1"/>
    </source>
</evidence>
<evidence type="ECO:0000256" key="1">
    <source>
        <dbReference type="SAM" id="Coils"/>
    </source>
</evidence>
<name>A0A916S8L4_9BURK</name>
<reference evidence="2" key="1">
    <citation type="journal article" date="2014" name="Int. J. Syst. Evol. Microbiol.">
        <title>Complete genome sequence of Corynebacterium casei LMG S-19264T (=DSM 44701T), isolated from a smear-ripened cheese.</title>
        <authorList>
            <consortium name="US DOE Joint Genome Institute (JGI-PGF)"/>
            <person name="Walter F."/>
            <person name="Albersmeier A."/>
            <person name="Kalinowski J."/>
            <person name="Ruckert C."/>
        </authorList>
    </citation>
    <scope>NUCLEOTIDE SEQUENCE</scope>
    <source>
        <strain evidence="2">CGMCC 1.15322</strain>
    </source>
</reference>
<reference evidence="2" key="2">
    <citation type="submission" date="2020-09" db="EMBL/GenBank/DDBJ databases">
        <authorList>
            <person name="Sun Q."/>
            <person name="Zhou Y."/>
        </authorList>
    </citation>
    <scope>NUCLEOTIDE SEQUENCE</scope>
    <source>
        <strain evidence="2">CGMCC 1.15322</strain>
    </source>
</reference>
<keyword evidence="3" id="KW-1185">Reference proteome</keyword>
<dbReference type="Proteomes" id="UP000620596">
    <property type="component" value="Unassembled WGS sequence"/>
</dbReference>
<organism evidence="2 3">
    <name type="scientific">Polaromonas eurypsychrophila</name>
    <dbReference type="NCBI Taxonomy" id="1614635"/>
    <lineage>
        <taxon>Bacteria</taxon>
        <taxon>Pseudomonadati</taxon>
        <taxon>Pseudomonadota</taxon>
        <taxon>Betaproteobacteria</taxon>
        <taxon>Burkholderiales</taxon>
        <taxon>Comamonadaceae</taxon>
        <taxon>Polaromonas</taxon>
    </lineage>
</organism>
<dbReference type="RefSeq" id="WP_188706690.1">
    <property type="nucleotide sequence ID" value="NZ_BMIG01000002.1"/>
</dbReference>
<feature type="coiled-coil region" evidence="1">
    <location>
        <begin position="17"/>
        <end position="113"/>
    </location>
</feature>
<accession>A0A916S8L4</accession>
<evidence type="ECO:0000313" key="3">
    <source>
        <dbReference type="Proteomes" id="UP000620596"/>
    </source>
</evidence>